<name>A0A0C9VJ44_SPHS4</name>
<evidence type="ECO:0000313" key="2">
    <source>
        <dbReference type="Proteomes" id="UP000054279"/>
    </source>
</evidence>
<accession>A0A0C9VJ44</accession>
<dbReference type="AlphaFoldDB" id="A0A0C9VJ44"/>
<proteinExistence type="predicted"/>
<organism evidence="1 2">
    <name type="scientific">Sphaerobolus stellatus (strain SS14)</name>
    <dbReference type="NCBI Taxonomy" id="990650"/>
    <lineage>
        <taxon>Eukaryota</taxon>
        <taxon>Fungi</taxon>
        <taxon>Dikarya</taxon>
        <taxon>Basidiomycota</taxon>
        <taxon>Agaricomycotina</taxon>
        <taxon>Agaricomycetes</taxon>
        <taxon>Phallomycetidae</taxon>
        <taxon>Geastrales</taxon>
        <taxon>Sphaerobolaceae</taxon>
        <taxon>Sphaerobolus</taxon>
    </lineage>
</organism>
<gene>
    <name evidence="1" type="ORF">M422DRAFT_33697</name>
</gene>
<sequence>MYVYYPPPSSHFPFPHPFSVSVSFSFPFPHPLFRISDPSHPIPSLASTQTIRIRIRILIPIYSPHGAPESETVSSPLFPVSHVSPFSRGSFLAWYQLSLYIRSAHRDTHPHPHLSTLELLFYHSYWVL</sequence>
<dbReference type="Proteomes" id="UP000054279">
    <property type="component" value="Unassembled WGS sequence"/>
</dbReference>
<evidence type="ECO:0000313" key="1">
    <source>
        <dbReference type="EMBL" id="KIJ37620.1"/>
    </source>
</evidence>
<keyword evidence="2" id="KW-1185">Reference proteome</keyword>
<reference evidence="1 2" key="1">
    <citation type="submission" date="2014-06" db="EMBL/GenBank/DDBJ databases">
        <title>Evolutionary Origins and Diversification of the Mycorrhizal Mutualists.</title>
        <authorList>
            <consortium name="DOE Joint Genome Institute"/>
            <consortium name="Mycorrhizal Genomics Consortium"/>
            <person name="Kohler A."/>
            <person name="Kuo A."/>
            <person name="Nagy L.G."/>
            <person name="Floudas D."/>
            <person name="Copeland A."/>
            <person name="Barry K.W."/>
            <person name="Cichocki N."/>
            <person name="Veneault-Fourrey C."/>
            <person name="LaButti K."/>
            <person name="Lindquist E.A."/>
            <person name="Lipzen A."/>
            <person name="Lundell T."/>
            <person name="Morin E."/>
            <person name="Murat C."/>
            <person name="Riley R."/>
            <person name="Ohm R."/>
            <person name="Sun H."/>
            <person name="Tunlid A."/>
            <person name="Henrissat B."/>
            <person name="Grigoriev I.V."/>
            <person name="Hibbett D.S."/>
            <person name="Martin F."/>
        </authorList>
    </citation>
    <scope>NUCLEOTIDE SEQUENCE [LARGE SCALE GENOMIC DNA]</scope>
    <source>
        <strain evidence="1 2">SS14</strain>
    </source>
</reference>
<protein>
    <submittedName>
        <fullName evidence="1">Uncharacterized protein</fullName>
    </submittedName>
</protein>
<dbReference type="EMBL" id="KN837168">
    <property type="protein sequence ID" value="KIJ37620.1"/>
    <property type="molecule type" value="Genomic_DNA"/>
</dbReference>
<dbReference type="HOGENOM" id="CLU_2122634_0_0_1"/>